<evidence type="ECO:0000313" key="9">
    <source>
        <dbReference type="Proteomes" id="UP000003953"/>
    </source>
</evidence>
<keyword evidence="5 7" id="KW-1133">Transmembrane helix</keyword>
<feature type="transmembrane region" description="Helical" evidence="7">
    <location>
        <begin position="12"/>
        <end position="32"/>
    </location>
</feature>
<evidence type="ECO:0000256" key="4">
    <source>
        <dbReference type="ARBA" id="ARBA00022692"/>
    </source>
</evidence>
<feature type="transmembrane region" description="Helical" evidence="7">
    <location>
        <begin position="85"/>
        <end position="108"/>
    </location>
</feature>
<name>C5EYG9_9HELI</name>
<proteinExistence type="inferred from homology"/>
<feature type="transmembrane region" description="Helical" evidence="7">
    <location>
        <begin position="232"/>
        <end position="249"/>
    </location>
</feature>
<dbReference type="PANTHER" id="PTHR42775:SF2">
    <property type="entry name" value="PERMEASE"/>
    <property type="match status" value="1"/>
</dbReference>
<dbReference type="GO" id="GO:0005886">
    <property type="term" value="C:plasma membrane"/>
    <property type="evidence" value="ECO:0007669"/>
    <property type="project" value="UniProtKB-SubCell"/>
</dbReference>
<comment type="subcellular location">
    <subcellularLocation>
        <location evidence="1">Cell membrane</location>
        <topology evidence="1">Multi-pass membrane protein</topology>
    </subcellularLocation>
</comment>
<evidence type="ECO:0000256" key="6">
    <source>
        <dbReference type="ARBA" id="ARBA00023136"/>
    </source>
</evidence>
<evidence type="ECO:0000256" key="7">
    <source>
        <dbReference type="SAM" id="Phobius"/>
    </source>
</evidence>
<feature type="transmembrane region" description="Helical" evidence="7">
    <location>
        <begin position="256"/>
        <end position="276"/>
    </location>
</feature>
<dbReference type="InterPro" id="IPR053166">
    <property type="entry name" value="UPF0718_permease"/>
</dbReference>
<feature type="transmembrane region" description="Helical" evidence="7">
    <location>
        <begin position="52"/>
        <end position="73"/>
    </location>
</feature>
<dbReference type="AlphaFoldDB" id="C5EYG9"/>
<sequence>MQTKAIEILLTFMLYFVELSLLFIAMTMAVKYLNTRFNNIVKRFLTNNIFGYFKAILLGALTPFCSCSTIPLFKALLESDVRPSICVAYLLTSPLLNPVIIAMFILSFGLDIAVYYGIFVVFSVFICSFLLSFVNSSLLIKTEPKKYSTAFKPTQISNSHLQNAIFTTKANNTCCVKTFNNTKATLSLKELFQEALREYKKIFVYLCIAMMIGVFLHGFVPQGFLEQTLSKFGAFSIVFAALIAILLYVRIEAFIPIGLGLMEAGVPLGAVMSFLIAGGGCSLPELILLKSIVKNIFLILFVAIVLAIAIGFGLILYYGI</sequence>
<keyword evidence="6 7" id="KW-0472">Membrane</keyword>
<dbReference type="HOGENOM" id="CLU_059148_1_1_7"/>
<keyword evidence="4 7" id="KW-0812">Transmembrane</keyword>
<organism evidence="8 9">
    <name type="scientific">Helicobacter pullorum MIT 98-5489</name>
    <dbReference type="NCBI Taxonomy" id="537972"/>
    <lineage>
        <taxon>Bacteria</taxon>
        <taxon>Pseudomonadati</taxon>
        <taxon>Campylobacterota</taxon>
        <taxon>Epsilonproteobacteria</taxon>
        <taxon>Campylobacterales</taxon>
        <taxon>Helicobacteraceae</taxon>
        <taxon>Helicobacter</taxon>
    </lineage>
</organism>
<accession>C5EYG9</accession>
<dbReference type="eggNOG" id="COG0701">
    <property type="taxonomic scope" value="Bacteria"/>
</dbReference>
<dbReference type="InterPro" id="IPR005524">
    <property type="entry name" value="DUF318"/>
</dbReference>
<reference evidence="9" key="1">
    <citation type="journal article" date="2014" name="Genome Announc.">
        <title>Draft genome sequences of six enterohepatic helicobacter species isolated from humans and one from rhesus macaques.</title>
        <authorList>
            <person name="Shen Z."/>
            <person name="Sheh A."/>
            <person name="Young S.K."/>
            <person name="Abouelliel A."/>
            <person name="Ward D.V."/>
            <person name="Earl A.M."/>
            <person name="Fox J.G."/>
        </authorList>
    </citation>
    <scope>NUCLEOTIDE SEQUENCE [LARGE SCALE GENOMIC DNA]</scope>
    <source>
        <strain evidence="9">MIT 98-5489</strain>
    </source>
</reference>
<feature type="transmembrane region" description="Helical" evidence="7">
    <location>
        <begin position="296"/>
        <end position="318"/>
    </location>
</feature>
<feature type="transmembrane region" description="Helical" evidence="7">
    <location>
        <begin position="114"/>
        <end position="140"/>
    </location>
</feature>
<protein>
    <submittedName>
        <fullName evidence="8">Putative permease</fullName>
    </submittedName>
</protein>
<dbReference type="RefSeq" id="WP_005021583.1">
    <property type="nucleotide sequence ID" value="NZ_DS990442.1"/>
</dbReference>
<feature type="transmembrane region" description="Helical" evidence="7">
    <location>
        <begin position="202"/>
        <end position="220"/>
    </location>
</feature>
<gene>
    <name evidence="8" type="ORF">HPMG_00774</name>
</gene>
<evidence type="ECO:0000256" key="5">
    <source>
        <dbReference type="ARBA" id="ARBA00022989"/>
    </source>
</evidence>
<comment type="similarity">
    <text evidence="2">Belongs to the UPF0718 family.</text>
</comment>
<dbReference type="Pfam" id="PF03773">
    <property type="entry name" value="ArsP_1"/>
    <property type="match status" value="1"/>
</dbReference>
<evidence type="ECO:0000256" key="3">
    <source>
        <dbReference type="ARBA" id="ARBA00022475"/>
    </source>
</evidence>
<evidence type="ECO:0000313" key="8">
    <source>
        <dbReference type="EMBL" id="EEQ63317.1"/>
    </source>
</evidence>
<dbReference type="PANTHER" id="PTHR42775">
    <property type="entry name" value="PERMEASE RV2963-RELATED"/>
    <property type="match status" value="1"/>
</dbReference>
<dbReference type="EMBL" id="DS990442">
    <property type="protein sequence ID" value="EEQ63317.1"/>
    <property type="molecule type" value="Genomic_DNA"/>
</dbReference>
<evidence type="ECO:0000256" key="2">
    <source>
        <dbReference type="ARBA" id="ARBA00006386"/>
    </source>
</evidence>
<evidence type="ECO:0000256" key="1">
    <source>
        <dbReference type="ARBA" id="ARBA00004651"/>
    </source>
</evidence>
<keyword evidence="3" id="KW-1003">Cell membrane</keyword>
<dbReference type="Proteomes" id="UP000003953">
    <property type="component" value="Unassembled WGS sequence"/>
</dbReference>
<keyword evidence="9" id="KW-1185">Reference proteome</keyword>